<sequence>MFRPEGVSLDFSSGAHRYLAFERSGSMSRQARLSFIREDFYDAVRRRIMMDMTIGDCQLSKLYAYNGLMLSSGMRIDGIEIDRPHRVVVIDNPTRTERNVNVITVEDDGTQSSTRKYHWVEKKEDIEITCFDGEGLISKQYACVVDEKLCGKKVHTSFQIRMPYVKGMLHEVDFKDFLTHCGTDTITDLWGVEHSVRDVDIILTRSMFKGYGWLTASGMNWEDYWDAFRRHHHALYITNVSKEKPEQTTELNYQFLTTVSIHGDEFRPADLPDGWDHSPEEDERNWLTKQTELRYYNLRANPQFRKDYFLEKEERVGWWERHQGRDQILAAVLRRNPRFINEPVYTKRLEDEAEKIVEQYAVGRLIVTGDNRYLSGDLLDFLAFLISTALPRKRRQRLYYSAAMTDHFPESSFYTPQAAYVHGDTCTLLRNPHIARNEELQLSFYDAKEEKKQMRHHYFGHLTDVVMVDSNMLAAERLGGADYDGDMIKTISDPILNACVRRNYDLYRYEKHKSLTNTENIPLLMIPTAQPQIRNADDWEARFETVRSTFSSRVGQICNAALDRSIIAYNENSDAEERERCREETETLAILTGLEIDSAKSGIRPDLDEYLTRKTVKRSDFLKYKALVEEAETRRAWYEPTHAAKLKAFFKKVDWSKVDSNVERLPYLAQQLKKNTPRIKAKPAKDEELFSFAQQSDWKERLDADMLAAVEALLRDYDACLSRIRACRVPVKEKKRKTDVDRILYARGQEDEYDSDELYALFGNLPSEEVSALQQAIREQAWHLMDEEAREAFLREWLPEPEFEDIYDLLTDFRFGGYRVLGDIVCDMENENIGKEKKRLFRESDSEAFTAMMRAFAGKSASRSYRDAVTDKCRELLTAIVKPALAVRYVVALGKRNLLWDLLPEYIEKNVLEVDHD</sequence>
<proteinExistence type="predicted"/>
<dbReference type="InterPro" id="IPR057596">
    <property type="entry name" value="RDRP_core"/>
</dbReference>
<reference evidence="2" key="1">
    <citation type="submission" date="2020-08" db="EMBL/GenBank/DDBJ databases">
        <title>Genome public.</title>
        <authorList>
            <person name="Liu C."/>
            <person name="Sun Q."/>
        </authorList>
    </citation>
    <scope>NUCLEOTIDE SEQUENCE</scope>
    <source>
        <strain evidence="2">NSJ-51</strain>
    </source>
</reference>
<dbReference type="AlphaFoldDB" id="A0A8J6J7P7"/>
<dbReference type="Pfam" id="PF05183">
    <property type="entry name" value="RdRP"/>
    <property type="match status" value="1"/>
</dbReference>
<comment type="caution">
    <text evidence="2">The sequence shown here is derived from an EMBL/GenBank/DDBJ whole genome shotgun (WGS) entry which is preliminary data.</text>
</comment>
<accession>A0A8J6J7P7</accession>
<keyword evidence="3" id="KW-1185">Reference proteome</keyword>
<organism evidence="2 3">
    <name type="scientific">Lawsonibacter hominis</name>
    <dbReference type="NCBI Taxonomy" id="2763053"/>
    <lineage>
        <taxon>Bacteria</taxon>
        <taxon>Bacillati</taxon>
        <taxon>Bacillota</taxon>
        <taxon>Clostridia</taxon>
        <taxon>Eubacteriales</taxon>
        <taxon>Oscillospiraceae</taxon>
        <taxon>Lawsonibacter</taxon>
    </lineage>
</organism>
<dbReference type="Proteomes" id="UP000661435">
    <property type="component" value="Unassembled WGS sequence"/>
</dbReference>
<dbReference type="GO" id="GO:0003968">
    <property type="term" value="F:RNA-directed RNA polymerase activity"/>
    <property type="evidence" value="ECO:0007669"/>
    <property type="project" value="InterPro"/>
</dbReference>
<dbReference type="EMBL" id="JACOPP010000048">
    <property type="protein sequence ID" value="MBC5735238.1"/>
    <property type="molecule type" value="Genomic_DNA"/>
</dbReference>
<evidence type="ECO:0000313" key="3">
    <source>
        <dbReference type="Proteomes" id="UP000661435"/>
    </source>
</evidence>
<gene>
    <name evidence="2" type="ORF">H8S57_16190</name>
</gene>
<name>A0A8J6J7P7_9FIRM</name>
<evidence type="ECO:0000313" key="2">
    <source>
        <dbReference type="EMBL" id="MBC5735238.1"/>
    </source>
</evidence>
<feature type="domain" description="RDRP core" evidence="1">
    <location>
        <begin position="459"/>
        <end position="629"/>
    </location>
</feature>
<evidence type="ECO:0000259" key="1">
    <source>
        <dbReference type="Pfam" id="PF05183"/>
    </source>
</evidence>
<protein>
    <recommendedName>
        <fullName evidence="1">RDRP core domain-containing protein</fullName>
    </recommendedName>
</protein>